<organism evidence="1 2">
    <name type="scientific">Candidatus Muproteobacteria bacterium RBG_16_65_34</name>
    <dbReference type="NCBI Taxonomy" id="1817760"/>
    <lineage>
        <taxon>Bacteria</taxon>
        <taxon>Pseudomonadati</taxon>
        <taxon>Pseudomonadota</taxon>
        <taxon>Candidatus Muproteobacteria</taxon>
    </lineage>
</organism>
<protein>
    <submittedName>
        <fullName evidence="1">Restriction endonuclease</fullName>
    </submittedName>
</protein>
<sequence length="350" mass="39504">MATRKSDPRRYVRAIKSSGLRIYDPIDVGDPELWIPAPELESLLNRGLQGVSLAGLPLRTRSKVVKTHVCRALGYPVPETFQRTQPRFPGQFFDTYVQKSNNLQIWNQELAATRRYVLIHVSADDLIARVKVVTGDTLASLDTTGTLTQKYQARCIPGDQQTELISAEDTALLRKFTSARIDLKGTATPVSHPRASQLLPIAILFKRLRRLVGTSFKDTGYDQERNRGAALHRLVCKALGYAGYQDVGRFPDIRHQLLEVKLQTSPTIDLGLVRPDSTEPLDVPKIGNKQIRHCDVRYAVFYGRMDGNRITLTHFFLTTGKAFFGRFPQFQGKVLNKKLQIPLPADFFDR</sequence>
<accession>A0A1F6TML0</accession>
<name>A0A1F6TML0_9PROT</name>
<dbReference type="AlphaFoldDB" id="A0A1F6TML0"/>
<proteinExistence type="predicted"/>
<keyword evidence="1" id="KW-0540">Nuclease</keyword>
<keyword evidence="1" id="KW-0255">Endonuclease</keyword>
<keyword evidence="1" id="KW-0378">Hydrolase</keyword>
<dbReference type="Proteomes" id="UP000178885">
    <property type="component" value="Unassembled WGS sequence"/>
</dbReference>
<comment type="caution">
    <text evidence="1">The sequence shown here is derived from an EMBL/GenBank/DDBJ whole genome shotgun (WGS) entry which is preliminary data.</text>
</comment>
<reference evidence="1 2" key="1">
    <citation type="journal article" date="2016" name="Nat. Commun.">
        <title>Thousands of microbial genomes shed light on interconnected biogeochemical processes in an aquifer system.</title>
        <authorList>
            <person name="Anantharaman K."/>
            <person name="Brown C.T."/>
            <person name="Hug L.A."/>
            <person name="Sharon I."/>
            <person name="Castelle C.J."/>
            <person name="Probst A.J."/>
            <person name="Thomas B.C."/>
            <person name="Singh A."/>
            <person name="Wilkins M.J."/>
            <person name="Karaoz U."/>
            <person name="Brodie E.L."/>
            <person name="Williams K.H."/>
            <person name="Hubbard S.S."/>
            <person name="Banfield J.F."/>
        </authorList>
    </citation>
    <scope>NUCLEOTIDE SEQUENCE [LARGE SCALE GENOMIC DNA]</scope>
</reference>
<dbReference type="EMBL" id="MFSU01000084">
    <property type="protein sequence ID" value="OGI46377.1"/>
    <property type="molecule type" value="Genomic_DNA"/>
</dbReference>
<gene>
    <name evidence="1" type="ORF">A2151_06190</name>
</gene>
<evidence type="ECO:0000313" key="2">
    <source>
        <dbReference type="Proteomes" id="UP000178885"/>
    </source>
</evidence>
<dbReference type="GO" id="GO:0004519">
    <property type="term" value="F:endonuclease activity"/>
    <property type="evidence" value="ECO:0007669"/>
    <property type="project" value="UniProtKB-KW"/>
</dbReference>
<evidence type="ECO:0000313" key="1">
    <source>
        <dbReference type="EMBL" id="OGI46377.1"/>
    </source>
</evidence>